<proteinExistence type="inferred from homology"/>
<evidence type="ECO:0000256" key="6">
    <source>
        <dbReference type="ARBA" id="ARBA00044538"/>
    </source>
</evidence>
<keyword evidence="4" id="KW-0788">Thiol protease</keyword>
<dbReference type="KEGG" id="pgm:PGRAT_25705"/>
<dbReference type="PANTHER" id="PTHR39178">
    <property type="entry name" value="HYPOTHETICAL RIBOSOME-ASSOCIATED PROTEIN"/>
    <property type="match status" value="1"/>
</dbReference>
<dbReference type="CDD" id="cd16332">
    <property type="entry name" value="Prp-like"/>
    <property type="match status" value="1"/>
</dbReference>
<evidence type="ECO:0000256" key="1">
    <source>
        <dbReference type="ARBA" id="ARBA00022517"/>
    </source>
</evidence>
<evidence type="ECO:0000256" key="3">
    <source>
        <dbReference type="ARBA" id="ARBA00022801"/>
    </source>
</evidence>
<dbReference type="Proteomes" id="UP000029500">
    <property type="component" value="Chromosome"/>
</dbReference>
<dbReference type="InterPro" id="IPR036764">
    <property type="entry name" value="Peptidase_Prp_sf"/>
</dbReference>
<dbReference type="SUPFAM" id="SSF118010">
    <property type="entry name" value="TM1457-like"/>
    <property type="match status" value="1"/>
</dbReference>
<evidence type="ECO:0000313" key="8">
    <source>
        <dbReference type="Proteomes" id="UP000029500"/>
    </source>
</evidence>
<dbReference type="PANTHER" id="PTHR39178:SF1">
    <property type="entry name" value="RIBOSOMAL-PROCESSING CYSTEINE PROTEASE PRP"/>
    <property type="match status" value="1"/>
</dbReference>
<dbReference type="HOGENOM" id="CLU_140910_1_1_9"/>
<keyword evidence="8" id="KW-1185">Reference proteome</keyword>
<dbReference type="GO" id="GO:0005840">
    <property type="term" value="C:ribosome"/>
    <property type="evidence" value="ECO:0007669"/>
    <property type="project" value="UniProtKB-KW"/>
</dbReference>
<dbReference type="GO" id="GO:0042254">
    <property type="term" value="P:ribosome biogenesis"/>
    <property type="evidence" value="ECO:0007669"/>
    <property type="project" value="UniProtKB-KW"/>
</dbReference>
<sequence>MINVRITRVSAQGAIVGFAVKGHAEYARKGWDIVCAGVSTVTFGTVNSIEELTGVVLDTSIDDGFLSGTLVPVEDPEVSAKIQLLLESMVVMLGNIAESYGKYIKIQQVII</sequence>
<keyword evidence="7" id="KW-0689">Ribosomal protein</keyword>
<accession>A0A089ME44</accession>
<evidence type="ECO:0000256" key="4">
    <source>
        <dbReference type="ARBA" id="ARBA00022807"/>
    </source>
</evidence>
<keyword evidence="2" id="KW-0645">Protease</keyword>
<reference evidence="7 8" key="1">
    <citation type="submission" date="2014-08" db="EMBL/GenBank/DDBJ databases">
        <title>Comparative genomics of the Paenibacillus odorifer group.</title>
        <authorList>
            <person name="den Bakker H.C."/>
            <person name="Tsai Y.-C."/>
            <person name="Martin N."/>
            <person name="Korlach J."/>
            <person name="Wiedmann M."/>
        </authorList>
    </citation>
    <scope>NUCLEOTIDE SEQUENCE [LARGE SCALE GENOMIC DNA]</scope>
    <source>
        <strain evidence="7 8">DSM 15220</strain>
    </source>
</reference>
<evidence type="ECO:0000313" key="7">
    <source>
        <dbReference type="EMBL" id="AIQ70645.1"/>
    </source>
</evidence>
<evidence type="ECO:0000256" key="5">
    <source>
        <dbReference type="ARBA" id="ARBA00044503"/>
    </source>
</evidence>
<dbReference type="GO" id="GO:0006508">
    <property type="term" value="P:proteolysis"/>
    <property type="evidence" value="ECO:0007669"/>
    <property type="project" value="UniProtKB-KW"/>
</dbReference>
<dbReference type="OrthoDB" id="48998at2"/>
<dbReference type="GO" id="GO:0008234">
    <property type="term" value="F:cysteine-type peptidase activity"/>
    <property type="evidence" value="ECO:0007669"/>
    <property type="project" value="UniProtKB-KW"/>
</dbReference>
<dbReference type="Pfam" id="PF04327">
    <property type="entry name" value="Peptidase_Prp"/>
    <property type="match status" value="1"/>
</dbReference>
<dbReference type="Gene3D" id="3.30.70.1490">
    <property type="entry name" value="Cysteine protease Prp"/>
    <property type="match status" value="1"/>
</dbReference>
<keyword evidence="7" id="KW-0687">Ribonucleoprotein</keyword>
<evidence type="ECO:0000256" key="2">
    <source>
        <dbReference type="ARBA" id="ARBA00022670"/>
    </source>
</evidence>
<protein>
    <recommendedName>
        <fullName evidence="6">Ribosomal processing cysteine protease Prp</fullName>
    </recommendedName>
</protein>
<dbReference type="InterPro" id="IPR007422">
    <property type="entry name" value="Peptidase_Prp"/>
</dbReference>
<dbReference type="STRING" id="189425.PGRAT_25705"/>
<dbReference type="AlphaFoldDB" id="A0A089ME44"/>
<gene>
    <name evidence="7" type="ORF">PGRAT_25705</name>
</gene>
<keyword evidence="1" id="KW-0690">Ribosome biogenesis</keyword>
<keyword evidence="3" id="KW-0378">Hydrolase</keyword>
<dbReference type="eggNOG" id="COG2868">
    <property type="taxonomic scope" value="Bacteria"/>
</dbReference>
<dbReference type="EMBL" id="CP009287">
    <property type="protein sequence ID" value="AIQ70645.1"/>
    <property type="molecule type" value="Genomic_DNA"/>
</dbReference>
<name>A0A089ME44_9BACL</name>
<comment type="similarity">
    <text evidence="5">Belongs to the Prp family.</text>
</comment>
<organism evidence="7 8">
    <name type="scientific">Paenibacillus graminis</name>
    <dbReference type="NCBI Taxonomy" id="189425"/>
    <lineage>
        <taxon>Bacteria</taxon>
        <taxon>Bacillati</taxon>
        <taxon>Bacillota</taxon>
        <taxon>Bacilli</taxon>
        <taxon>Bacillales</taxon>
        <taxon>Paenibacillaceae</taxon>
        <taxon>Paenibacillus</taxon>
    </lineage>
</organism>
<dbReference type="RefSeq" id="WP_025706150.1">
    <property type="nucleotide sequence ID" value="NZ_CP009287.1"/>
</dbReference>